<dbReference type="InterPro" id="IPR027417">
    <property type="entry name" value="P-loop_NTPase"/>
</dbReference>
<evidence type="ECO:0000256" key="2">
    <source>
        <dbReference type="ARBA" id="ARBA00022741"/>
    </source>
</evidence>
<dbReference type="InterPro" id="IPR025662">
    <property type="entry name" value="Sigma_54_int_dom_ATP-bd_1"/>
</dbReference>
<dbReference type="STRING" id="1127673.GLIP_0411"/>
<evidence type="ECO:0000313" key="6">
    <source>
        <dbReference type="Proteomes" id="UP000006334"/>
    </source>
</evidence>
<reference evidence="5 6" key="1">
    <citation type="journal article" date="2017" name="Antonie Van Leeuwenhoek">
        <title>Rhizobium rhizosphaerae sp. nov., a novel species isolated from rice rhizosphere.</title>
        <authorList>
            <person name="Zhao J.J."/>
            <person name="Zhang J."/>
            <person name="Zhang R.J."/>
            <person name="Zhang C.W."/>
            <person name="Yin H.Q."/>
            <person name="Zhang X.X."/>
        </authorList>
    </citation>
    <scope>NUCLEOTIDE SEQUENCE [LARGE SCALE GENOMIC DNA]</scope>
    <source>
        <strain evidence="5 6">E3</strain>
    </source>
</reference>
<keyword evidence="1" id="KW-0813">Transport</keyword>
<dbReference type="InterPro" id="IPR015854">
    <property type="entry name" value="ABC_transpr_LolD-like"/>
</dbReference>
<dbReference type="AlphaFoldDB" id="K6Y8S1"/>
<keyword evidence="6" id="KW-1185">Reference proteome</keyword>
<dbReference type="InterPro" id="IPR017911">
    <property type="entry name" value="MacB-like_ATP-bd"/>
</dbReference>
<dbReference type="PROSITE" id="PS50893">
    <property type="entry name" value="ABC_TRANSPORTER_2"/>
    <property type="match status" value="1"/>
</dbReference>
<dbReference type="InterPro" id="IPR003439">
    <property type="entry name" value="ABC_transporter-like_ATP-bd"/>
</dbReference>
<dbReference type="EMBL" id="BAEN01000014">
    <property type="protein sequence ID" value="GAC13058.1"/>
    <property type="molecule type" value="Genomic_DNA"/>
</dbReference>
<evidence type="ECO:0000259" key="4">
    <source>
        <dbReference type="PROSITE" id="PS50893"/>
    </source>
</evidence>
<dbReference type="GO" id="GO:0005886">
    <property type="term" value="C:plasma membrane"/>
    <property type="evidence" value="ECO:0007669"/>
    <property type="project" value="TreeGrafter"/>
</dbReference>
<dbReference type="InterPro" id="IPR003593">
    <property type="entry name" value="AAA+_ATPase"/>
</dbReference>
<evidence type="ECO:0000256" key="3">
    <source>
        <dbReference type="ARBA" id="ARBA00022840"/>
    </source>
</evidence>
<dbReference type="GO" id="GO:0005524">
    <property type="term" value="F:ATP binding"/>
    <property type="evidence" value="ECO:0007669"/>
    <property type="project" value="UniProtKB-KW"/>
</dbReference>
<dbReference type="PROSITE" id="PS00675">
    <property type="entry name" value="SIGMA54_INTERACT_1"/>
    <property type="match status" value="1"/>
</dbReference>
<organism evidence="5 6">
    <name type="scientific">Aliiglaciecola lipolytica E3</name>
    <dbReference type="NCBI Taxonomy" id="1127673"/>
    <lineage>
        <taxon>Bacteria</taxon>
        <taxon>Pseudomonadati</taxon>
        <taxon>Pseudomonadota</taxon>
        <taxon>Gammaproteobacteria</taxon>
        <taxon>Alteromonadales</taxon>
        <taxon>Alteromonadaceae</taxon>
        <taxon>Aliiglaciecola</taxon>
    </lineage>
</organism>
<dbReference type="InterPro" id="IPR017871">
    <property type="entry name" value="ABC_transporter-like_CS"/>
</dbReference>
<dbReference type="GO" id="GO:0022857">
    <property type="term" value="F:transmembrane transporter activity"/>
    <property type="evidence" value="ECO:0007669"/>
    <property type="project" value="TreeGrafter"/>
</dbReference>
<dbReference type="PROSITE" id="PS00211">
    <property type="entry name" value="ABC_TRANSPORTER_1"/>
    <property type="match status" value="1"/>
</dbReference>
<dbReference type="SMART" id="SM00382">
    <property type="entry name" value="AAA"/>
    <property type="match status" value="1"/>
</dbReference>
<comment type="caution">
    <text evidence="5">The sequence shown here is derived from an EMBL/GenBank/DDBJ whole genome shotgun (WGS) entry which is preliminary data.</text>
</comment>
<dbReference type="Proteomes" id="UP000006334">
    <property type="component" value="Unassembled WGS sequence"/>
</dbReference>
<keyword evidence="2" id="KW-0547">Nucleotide-binding</keyword>
<accession>K6Y8S1</accession>
<dbReference type="OrthoDB" id="9802264at2"/>
<dbReference type="GO" id="GO:0016887">
    <property type="term" value="F:ATP hydrolysis activity"/>
    <property type="evidence" value="ECO:0007669"/>
    <property type="project" value="InterPro"/>
</dbReference>
<dbReference type="SUPFAM" id="SSF52540">
    <property type="entry name" value="P-loop containing nucleoside triphosphate hydrolases"/>
    <property type="match status" value="1"/>
</dbReference>
<dbReference type="Gene3D" id="3.40.50.300">
    <property type="entry name" value="P-loop containing nucleotide triphosphate hydrolases"/>
    <property type="match status" value="1"/>
</dbReference>
<gene>
    <name evidence="5" type="ORF">GLIP_0411</name>
</gene>
<dbReference type="PANTHER" id="PTHR24220">
    <property type="entry name" value="IMPORT ATP-BINDING PROTEIN"/>
    <property type="match status" value="1"/>
</dbReference>
<dbReference type="CDD" id="cd03255">
    <property type="entry name" value="ABC_MJ0796_LolCDE_FtsE"/>
    <property type="match status" value="1"/>
</dbReference>
<keyword evidence="3 5" id="KW-0067">ATP-binding</keyword>
<evidence type="ECO:0000256" key="1">
    <source>
        <dbReference type="ARBA" id="ARBA00022448"/>
    </source>
</evidence>
<evidence type="ECO:0000313" key="5">
    <source>
        <dbReference type="EMBL" id="GAC13058.1"/>
    </source>
</evidence>
<dbReference type="RefSeq" id="WP_008842878.1">
    <property type="nucleotide sequence ID" value="NZ_BAEN01000014.1"/>
</dbReference>
<dbReference type="PANTHER" id="PTHR24220:SF611">
    <property type="entry name" value="ATP-BINDING COMPONENT OF ABC TRANSPORTER-RELATED"/>
    <property type="match status" value="1"/>
</dbReference>
<dbReference type="eggNOG" id="COG1136">
    <property type="taxonomic scope" value="Bacteria"/>
</dbReference>
<name>K6Y8S1_9ALTE</name>
<protein>
    <submittedName>
        <fullName evidence="5">ABC transporter ATP-binding protein</fullName>
    </submittedName>
</protein>
<sequence>MTHSGAAIEFDNVTFRYPQQRFAKSSDAKDLAIKINNWQVSTGQTIFVSGDSGSGKSTLLNLICGTLTPTTGTISILGQRFSTLSEQKRDRFRAQHIGVVFQQFNLIPYLTVKQNIDVAAYFGKGRKATSSKEIDDLCQQLNLATELLERPASQLSVGQQQRVAIARALINRPELLIVDEPTSALDASARDGFIQLLLNCVQQYEFTLIFVSHDLSLASHFEQHIKIADINEVLEVRA</sequence>
<proteinExistence type="predicted"/>
<feature type="domain" description="ABC transporter" evidence="4">
    <location>
        <begin position="8"/>
        <end position="238"/>
    </location>
</feature>
<dbReference type="Pfam" id="PF00005">
    <property type="entry name" value="ABC_tran"/>
    <property type="match status" value="1"/>
</dbReference>